<keyword evidence="2" id="KW-0004">4Fe-4S</keyword>
<evidence type="ECO:0000256" key="6">
    <source>
        <dbReference type="ARBA" id="ARBA00023014"/>
    </source>
</evidence>
<organism evidence="8 9">
    <name type="scientific">Candidatus Schekmanbacteria bacterium RBG_13_48_7</name>
    <dbReference type="NCBI Taxonomy" id="1817878"/>
    <lineage>
        <taxon>Bacteria</taxon>
        <taxon>Candidatus Schekmaniibacteriota</taxon>
    </lineage>
</organism>
<accession>A0A1F7S360</accession>
<comment type="cofactor">
    <cofactor evidence="1">
        <name>[4Fe-4S] cluster</name>
        <dbReference type="ChEBI" id="CHEBI:49883"/>
    </cofactor>
</comment>
<dbReference type="Proteomes" id="UP000179266">
    <property type="component" value="Unassembled WGS sequence"/>
</dbReference>
<name>A0A1F7S360_9BACT</name>
<dbReference type="AlphaFoldDB" id="A0A1F7S360"/>
<dbReference type="InterPro" id="IPR034391">
    <property type="entry name" value="AdoMet-like_SPASM_containing"/>
</dbReference>
<dbReference type="PANTHER" id="PTHR11228:SF7">
    <property type="entry name" value="PQQA PEPTIDE CYCLASE"/>
    <property type="match status" value="1"/>
</dbReference>
<feature type="non-terminal residue" evidence="8">
    <location>
        <position position="1"/>
    </location>
</feature>
<gene>
    <name evidence="8" type="ORF">A2161_04390</name>
</gene>
<evidence type="ECO:0000259" key="7">
    <source>
        <dbReference type="PROSITE" id="PS51918"/>
    </source>
</evidence>
<dbReference type="SFLD" id="SFLDS00029">
    <property type="entry name" value="Radical_SAM"/>
    <property type="match status" value="1"/>
</dbReference>
<dbReference type="SFLD" id="SFLDG01067">
    <property type="entry name" value="SPASM/twitch_domain_containing"/>
    <property type="match status" value="1"/>
</dbReference>
<dbReference type="CDD" id="cd01335">
    <property type="entry name" value="Radical_SAM"/>
    <property type="match status" value="1"/>
</dbReference>
<evidence type="ECO:0000256" key="5">
    <source>
        <dbReference type="ARBA" id="ARBA00023004"/>
    </source>
</evidence>
<evidence type="ECO:0000313" key="9">
    <source>
        <dbReference type="Proteomes" id="UP000179266"/>
    </source>
</evidence>
<dbReference type="CDD" id="cd21109">
    <property type="entry name" value="SPASM"/>
    <property type="match status" value="1"/>
</dbReference>
<dbReference type="PROSITE" id="PS51918">
    <property type="entry name" value="RADICAL_SAM"/>
    <property type="match status" value="1"/>
</dbReference>
<evidence type="ECO:0000256" key="2">
    <source>
        <dbReference type="ARBA" id="ARBA00022485"/>
    </source>
</evidence>
<dbReference type="Pfam" id="PF04055">
    <property type="entry name" value="Radical_SAM"/>
    <property type="match status" value="1"/>
</dbReference>
<reference evidence="8 9" key="1">
    <citation type="journal article" date="2016" name="Nat. Commun.">
        <title>Thousands of microbial genomes shed light on interconnected biogeochemical processes in an aquifer system.</title>
        <authorList>
            <person name="Anantharaman K."/>
            <person name="Brown C.T."/>
            <person name="Hug L.A."/>
            <person name="Sharon I."/>
            <person name="Castelle C.J."/>
            <person name="Probst A.J."/>
            <person name="Thomas B.C."/>
            <person name="Singh A."/>
            <person name="Wilkins M.J."/>
            <person name="Karaoz U."/>
            <person name="Brodie E.L."/>
            <person name="Williams K.H."/>
            <person name="Hubbard S.S."/>
            <person name="Banfield J.F."/>
        </authorList>
    </citation>
    <scope>NUCLEOTIDE SEQUENCE [LARGE SCALE GENOMIC DNA]</scope>
</reference>
<sequence length="379" mass="43641">KHPTNYLYLISNPSLLYNKLLRNFEITGLPIRMRAGPTHFFIEVSSHCNLKCIICERGLASDINNRGRNMPSELFNTVLPDLRFAHRINFFASGEPFLNPNLTEFISRIPDHRIFKSIFTNGVSPNIRDCVSEIFKAGIREIAFSIDAATPETYRKIRVGGEFSKVWETLQTVVVKRENFRSPEGVHYPQININFVLMKSNLHELPQLISKLAKFNIDYFRVMHLDIINESLESESVGSYESEVKKILEQCIELCDESGIKLCLPLNNPLLIDESLHAMEYSELARIPYKGFCFEPWRSLIIKSDGSVPICCYNDEPIGNVNNSSIKQIWNTEKMQRLRTLLKSGNQPVRCKHCPRFAESSVPYYKYKNLPYDLVDSGY</sequence>
<evidence type="ECO:0000256" key="1">
    <source>
        <dbReference type="ARBA" id="ARBA00001966"/>
    </source>
</evidence>
<dbReference type="GO" id="GO:0046872">
    <property type="term" value="F:metal ion binding"/>
    <property type="evidence" value="ECO:0007669"/>
    <property type="project" value="UniProtKB-KW"/>
</dbReference>
<dbReference type="EMBL" id="MGDD01000062">
    <property type="protein sequence ID" value="OGL47694.1"/>
    <property type="molecule type" value="Genomic_DNA"/>
</dbReference>
<dbReference type="Gene3D" id="3.20.20.70">
    <property type="entry name" value="Aldolase class I"/>
    <property type="match status" value="1"/>
</dbReference>
<evidence type="ECO:0000313" key="8">
    <source>
        <dbReference type="EMBL" id="OGL47694.1"/>
    </source>
</evidence>
<dbReference type="GO" id="GO:0051536">
    <property type="term" value="F:iron-sulfur cluster binding"/>
    <property type="evidence" value="ECO:0007669"/>
    <property type="project" value="UniProtKB-KW"/>
</dbReference>
<keyword evidence="5" id="KW-0408">Iron</keyword>
<evidence type="ECO:0000256" key="4">
    <source>
        <dbReference type="ARBA" id="ARBA00022723"/>
    </source>
</evidence>
<dbReference type="InterPro" id="IPR023885">
    <property type="entry name" value="4Fe4S-binding_SPASM_dom"/>
</dbReference>
<feature type="domain" description="Radical SAM core" evidence="7">
    <location>
        <begin position="34"/>
        <end position="264"/>
    </location>
</feature>
<dbReference type="PANTHER" id="PTHR11228">
    <property type="entry name" value="RADICAL SAM DOMAIN PROTEIN"/>
    <property type="match status" value="1"/>
</dbReference>
<keyword evidence="6" id="KW-0411">Iron-sulfur</keyword>
<protein>
    <recommendedName>
        <fullName evidence="7">Radical SAM core domain-containing protein</fullName>
    </recommendedName>
</protein>
<dbReference type="SFLD" id="SFLDG01387">
    <property type="entry name" value="BtrN-like_SPASM_domain_contain"/>
    <property type="match status" value="1"/>
</dbReference>
<dbReference type="InterPro" id="IPR050377">
    <property type="entry name" value="Radical_SAM_PqqE_MftC-like"/>
</dbReference>
<dbReference type="InterPro" id="IPR013785">
    <property type="entry name" value="Aldolase_TIM"/>
</dbReference>
<dbReference type="InterPro" id="IPR007197">
    <property type="entry name" value="rSAM"/>
</dbReference>
<dbReference type="GO" id="GO:0003824">
    <property type="term" value="F:catalytic activity"/>
    <property type="evidence" value="ECO:0007669"/>
    <property type="project" value="InterPro"/>
</dbReference>
<dbReference type="InterPro" id="IPR058240">
    <property type="entry name" value="rSAM_sf"/>
</dbReference>
<proteinExistence type="predicted"/>
<dbReference type="Pfam" id="PF13186">
    <property type="entry name" value="SPASM"/>
    <property type="match status" value="1"/>
</dbReference>
<keyword evidence="4" id="KW-0479">Metal-binding</keyword>
<evidence type="ECO:0000256" key="3">
    <source>
        <dbReference type="ARBA" id="ARBA00022691"/>
    </source>
</evidence>
<keyword evidence="3" id="KW-0949">S-adenosyl-L-methionine</keyword>
<comment type="caution">
    <text evidence="8">The sequence shown here is derived from an EMBL/GenBank/DDBJ whole genome shotgun (WGS) entry which is preliminary data.</text>
</comment>
<dbReference type="SUPFAM" id="SSF102114">
    <property type="entry name" value="Radical SAM enzymes"/>
    <property type="match status" value="1"/>
</dbReference>